<sequence length="146" mass="15881">MYTKLFALFALLAAANASAIFYPQTKIADVAVAKTSIVGPAGNITKEEHVPVITHEPAAFVANPVFRYLQHPVVLGGDAVVHQHEVSVVHPPVLPFHPVVHHEVPVVPTVPHNVVLKTIPHTLPYAAPFTYTPHFYSVVNPIKLVK</sequence>
<keyword evidence="3" id="KW-1185">Reference proteome</keyword>
<protein>
    <submittedName>
        <fullName evidence="2">Uncharacterized protein</fullName>
    </submittedName>
</protein>
<dbReference type="AlphaFoldDB" id="D6WQM5"/>
<name>D6WQM5_TRICA</name>
<evidence type="ECO:0000256" key="1">
    <source>
        <dbReference type="SAM" id="SignalP"/>
    </source>
</evidence>
<dbReference type="HOGENOM" id="CLU_1779825_0_0_1"/>
<reference evidence="2 3" key="1">
    <citation type="journal article" date="2008" name="Nature">
        <title>The genome of the model beetle and pest Tribolium castaneum.</title>
        <authorList>
            <consortium name="Tribolium Genome Sequencing Consortium"/>
            <person name="Richards S."/>
            <person name="Gibbs R.A."/>
            <person name="Weinstock G.M."/>
            <person name="Brown S.J."/>
            <person name="Denell R."/>
            <person name="Beeman R.W."/>
            <person name="Gibbs R."/>
            <person name="Beeman R.W."/>
            <person name="Brown S.J."/>
            <person name="Bucher G."/>
            <person name="Friedrich M."/>
            <person name="Grimmelikhuijzen C.J."/>
            <person name="Klingler M."/>
            <person name="Lorenzen M."/>
            <person name="Richards S."/>
            <person name="Roth S."/>
            <person name="Schroder R."/>
            <person name="Tautz D."/>
            <person name="Zdobnov E.M."/>
            <person name="Muzny D."/>
            <person name="Gibbs R.A."/>
            <person name="Weinstock G.M."/>
            <person name="Attaway T."/>
            <person name="Bell S."/>
            <person name="Buhay C.J."/>
            <person name="Chandrabose M.N."/>
            <person name="Chavez D."/>
            <person name="Clerk-Blankenburg K.P."/>
            <person name="Cree A."/>
            <person name="Dao M."/>
            <person name="Davis C."/>
            <person name="Chacko J."/>
            <person name="Dinh H."/>
            <person name="Dugan-Rocha S."/>
            <person name="Fowler G."/>
            <person name="Garner T.T."/>
            <person name="Garnes J."/>
            <person name="Gnirke A."/>
            <person name="Hawes A."/>
            <person name="Hernandez J."/>
            <person name="Hines S."/>
            <person name="Holder M."/>
            <person name="Hume J."/>
            <person name="Jhangiani S.N."/>
            <person name="Joshi V."/>
            <person name="Khan Z.M."/>
            <person name="Jackson L."/>
            <person name="Kovar C."/>
            <person name="Kowis A."/>
            <person name="Lee S."/>
            <person name="Lewis L.R."/>
            <person name="Margolis J."/>
            <person name="Morgan M."/>
            <person name="Nazareth L.V."/>
            <person name="Nguyen N."/>
            <person name="Okwuonu G."/>
            <person name="Parker D."/>
            <person name="Richards S."/>
            <person name="Ruiz S.J."/>
            <person name="Santibanez J."/>
            <person name="Savard J."/>
            <person name="Scherer S.E."/>
            <person name="Schneider B."/>
            <person name="Sodergren E."/>
            <person name="Tautz D."/>
            <person name="Vattahil S."/>
            <person name="Villasana D."/>
            <person name="White C.S."/>
            <person name="Wright R."/>
            <person name="Park Y."/>
            <person name="Beeman R.W."/>
            <person name="Lord J."/>
            <person name="Oppert B."/>
            <person name="Lorenzen M."/>
            <person name="Brown S."/>
            <person name="Wang L."/>
            <person name="Savard J."/>
            <person name="Tautz D."/>
            <person name="Richards S."/>
            <person name="Weinstock G."/>
            <person name="Gibbs R.A."/>
            <person name="Liu Y."/>
            <person name="Worley K."/>
            <person name="Weinstock G."/>
            <person name="Elsik C.G."/>
            <person name="Reese J.T."/>
            <person name="Elhaik E."/>
            <person name="Landan G."/>
            <person name="Graur D."/>
            <person name="Arensburger P."/>
            <person name="Atkinson P."/>
            <person name="Beeman R.W."/>
            <person name="Beidler J."/>
            <person name="Brown S.J."/>
            <person name="Demuth J.P."/>
            <person name="Drury D.W."/>
            <person name="Du Y.Z."/>
            <person name="Fujiwara H."/>
            <person name="Lorenzen M."/>
            <person name="Maselli V."/>
            <person name="Osanai M."/>
            <person name="Park Y."/>
            <person name="Robertson H.M."/>
            <person name="Tu Z."/>
            <person name="Wang J.J."/>
            <person name="Wang S."/>
            <person name="Richards S."/>
            <person name="Song H."/>
            <person name="Zhang L."/>
            <person name="Sodergren E."/>
            <person name="Werner D."/>
            <person name="Stanke M."/>
            <person name="Morgenstern B."/>
            <person name="Solovyev V."/>
            <person name="Kosarev P."/>
            <person name="Brown G."/>
            <person name="Chen H.C."/>
            <person name="Ermolaeva O."/>
            <person name="Hlavina W."/>
            <person name="Kapustin Y."/>
            <person name="Kiryutin B."/>
            <person name="Kitts P."/>
            <person name="Maglott D."/>
            <person name="Pruitt K."/>
            <person name="Sapojnikov V."/>
            <person name="Souvorov A."/>
            <person name="Mackey A.J."/>
            <person name="Waterhouse R.M."/>
            <person name="Wyder S."/>
            <person name="Zdobnov E.M."/>
            <person name="Zdobnov E.M."/>
            <person name="Wyder S."/>
            <person name="Kriventseva E.V."/>
            <person name="Kadowaki T."/>
            <person name="Bork P."/>
            <person name="Aranda M."/>
            <person name="Bao R."/>
            <person name="Beermann A."/>
            <person name="Berns N."/>
            <person name="Bolognesi R."/>
            <person name="Bonneton F."/>
            <person name="Bopp D."/>
            <person name="Brown S.J."/>
            <person name="Bucher G."/>
            <person name="Butts T."/>
            <person name="Chaumot A."/>
            <person name="Denell R.E."/>
            <person name="Ferrier D.E."/>
            <person name="Friedrich M."/>
            <person name="Gordon C.M."/>
            <person name="Jindra M."/>
            <person name="Klingler M."/>
            <person name="Lan Q."/>
            <person name="Lattorff H.M."/>
            <person name="Laudet V."/>
            <person name="von Levetsow C."/>
            <person name="Liu Z."/>
            <person name="Lutz R."/>
            <person name="Lynch J.A."/>
            <person name="da Fonseca R.N."/>
            <person name="Posnien N."/>
            <person name="Reuter R."/>
            <person name="Roth S."/>
            <person name="Savard J."/>
            <person name="Schinko J.B."/>
            <person name="Schmitt C."/>
            <person name="Schoppmeier M."/>
            <person name="Schroder R."/>
            <person name="Shippy T.D."/>
            <person name="Simonnet F."/>
            <person name="Marques-Souza H."/>
            <person name="Tautz D."/>
            <person name="Tomoyasu Y."/>
            <person name="Trauner J."/>
            <person name="Van der Zee M."/>
            <person name="Vervoort M."/>
            <person name="Wittkopp N."/>
            <person name="Wimmer E.A."/>
            <person name="Yang X."/>
            <person name="Jones A.K."/>
            <person name="Sattelle D.B."/>
            <person name="Ebert P.R."/>
            <person name="Nelson D."/>
            <person name="Scott J.G."/>
            <person name="Beeman R.W."/>
            <person name="Muthukrishnan S."/>
            <person name="Kramer K.J."/>
            <person name="Arakane Y."/>
            <person name="Beeman R.W."/>
            <person name="Zhu Q."/>
            <person name="Hogenkamp D."/>
            <person name="Dixit R."/>
            <person name="Oppert B."/>
            <person name="Jiang H."/>
            <person name="Zou Z."/>
            <person name="Marshall J."/>
            <person name="Elpidina E."/>
            <person name="Vinokurov K."/>
            <person name="Oppert C."/>
            <person name="Zou Z."/>
            <person name="Evans J."/>
            <person name="Lu Z."/>
            <person name="Zhao P."/>
            <person name="Sumathipala N."/>
            <person name="Altincicek B."/>
            <person name="Vilcinskas A."/>
            <person name="Williams M."/>
            <person name="Hultmark D."/>
            <person name="Hetru C."/>
            <person name="Jiang H."/>
            <person name="Grimmelikhuijzen C.J."/>
            <person name="Hauser F."/>
            <person name="Cazzamali G."/>
            <person name="Williamson M."/>
            <person name="Park Y."/>
            <person name="Li B."/>
            <person name="Tanaka Y."/>
            <person name="Predel R."/>
            <person name="Neupert S."/>
            <person name="Schachtner J."/>
            <person name="Verleyen P."/>
            <person name="Raible F."/>
            <person name="Bork P."/>
            <person name="Friedrich M."/>
            <person name="Walden K.K."/>
            <person name="Robertson H.M."/>
            <person name="Angeli S."/>
            <person name="Foret S."/>
            <person name="Bucher G."/>
            <person name="Schuetz S."/>
            <person name="Maleszka R."/>
            <person name="Wimmer E.A."/>
            <person name="Beeman R.W."/>
            <person name="Lorenzen M."/>
            <person name="Tomoyasu Y."/>
            <person name="Miller S.C."/>
            <person name="Grossmann D."/>
            <person name="Bucher G."/>
        </authorList>
    </citation>
    <scope>NUCLEOTIDE SEQUENCE [LARGE SCALE GENOMIC DNA]</scope>
    <source>
        <strain evidence="2 3">Georgia GA2</strain>
    </source>
</reference>
<keyword evidence="1" id="KW-0732">Signal</keyword>
<dbReference type="InParanoid" id="D6WQM5"/>
<organism evidence="2 3">
    <name type="scientific">Tribolium castaneum</name>
    <name type="common">Red flour beetle</name>
    <dbReference type="NCBI Taxonomy" id="7070"/>
    <lineage>
        <taxon>Eukaryota</taxon>
        <taxon>Metazoa</taxon>
        <taxon>Ecdysozoa</taxon>
        <taxon>Arthropoda</taxon>
        <taxon>Hexapoda</taxon>
        <taxon>Insecta</taxon>
        <taxon>Pterygota</taxon>
        <taxon>Neoptera</taxon>
        <taxon>Endopterygota</taxon>
        <taxon>Coleoptera</taxon>
        <taxon>Polyphaga</taxon>
        <taxon>Cucujiformia</taxon>
        <taxon>Tenebrionidae</taxon>
        <taxon>Tenebrionidae incertae sedis</taxon>
        <taxon>Tribolium</taxon>
    </lineage>
</organism>
<dbReference type="EMBL" id="KQ971354">
    <property type="protein sequence ID" value="EFA06053.1"/>
    <property type="molecule type" value="Genomic_DNA"/>
</dbReference>
<reference evidence="2 3" key="2">
    <citation type="journal article" date="2010" name="Nucleic Acids Res.">
        <title>BeetleBase in 2010: revisions to provide comprehensive genomic information for Tribolium castaneum.</title>
        <authorList>
            <person name="Kim H.S."/>
            <person name="Murphy T."/>
            <person name="Xia J."/>
            <person name="Caragea D."/>
            <person name="Park Y."/>
            <person name="Beeman R.W."/>
            <person name="Lorenzen M.D."/>
            <person name="Butcher S."/>
            <person name="Manak J.R."/>
            <person name="Brown S.J."/>
        </authorList>
    </citation>
    <scope>GENOME REANNOTATION</scope>
    <source>
        <strain evidence="2 3">Georgia GA2</strain>
    </source>
</reference>
<feature type="signal peptide" evidence="1">
    <location>
        <begin position="1"/>
        <end position="19"/>
    </location>
</feature>
<dbReference type="KEGG" id="tca:103313696"/>
<evidence type="ECO:0000313" key="3">
    <source>
        <dbReference type="Proteomes" id="UP000007266"/>
    </source>
</evidence>
<dbReference type="Proteomes" id="UP000007266">
    <property type="component" value="Linkage group 7"/>
</dbReference>
<proteinExistence type="predicted"/>
<feature type="chain" id="PRO_5003089717" evidence="1">
    <location>
        <begin position="20"/>
        <end position="146"/>
    </location>
</feature>
<dbReference type="OrthoDB" id="10596106at2759"/>
<evidence type="ECO:0000313" key="2">
    <source>
        <dbReference type="EMBL" id="EFA06053.1"/>
    </source>
</evidence>
<accession>D6WQM5</accession>
<gene>
    <name evidence="2" type="primary">AUGUSTUS-3.0.2_08888</name>
    <name evidence="2" type="ORF">TcasGA2_TC008888</name>
</gene>